<reference evidence="1 2" key="1">
    <citation type="submission" date="2019-03" db="EMBL/GenBank/DDBJ databases">
        <title>Single cell metagenomics reveals metabolic interactions within the superorganism composed of flagellate Streblomastix strix and complex community of Bacteroidetes bacteria on its surface.</title>
        <authorList>
            <person name="Treitli S.C."/>
            <person name="Kolisko M."/>
            <person name="Husnik F."/>
            <person name="Keeling P."/>
            <person name="Hampl V."/>
        </authorList>
    </citation>
    <scope>NUCLEOTIDE SEQUENCE [LARGE SCALE GENOMIC DNA]</scope>
    <source>
        <strain evidence="1">ST1C</strain>
    </source>
</reference>
<dbReference type="AlphaFoldDB" id="A0A5J4UL68"/>
<proteinExistence type="predicted"/>
<gene>
    <name evidence="1" type="ORF">EZS28_033316</name>
</gene>
<evidence type="ECO:0000313" key="1">
    <source>
        <dbReference type="EMBL" id="KAA6371157.1"/>
    </source>
</evidence>
<sequence length="172" mass="19986">MDISLAISKAIINPSQISDVYDEPFNYIIDTLDNIFSIQSEHVEVADLVGSCSLIILSALASQSPNQCNRIRSLFDIYSKEGQMILNRQGDGLLNLKGREIEIQKAYWRETWLGIYKRKKVRQQMQGILCYRQSVMTLIQKHSWNKHLKCTIYSHYSFSVFIGCMWRKSLEK</sequence>
<protein>
    <submittedName>
        <fullName evidence="1">Uncharacterized protein</fullName>
    </submittedName>
</protein>
<dbReference type="EMBL" id="SNRW01014726">
    <property type="protein sequence ID" value="KAA6371157.1"/>
    <property type="molecule type" value="Genomic_DNA"/>
</dbReference>
<organism evidence="1 2">
    <name type="scientific">Streblomastix strix</name>
    <dbReference type="NCBI Taxonomy" id="222440"/>
    <lineage>
        <taxon>Eukaryota</taxon>
        <taxon>Metamonada</taxon>
        <taxon>Preaxostyla</taxon>
        <taxon>Oxymonadida</taxon>
        <taxon>Streblomastigidae</taxon>
        <taxon>Streblomastix</taxon>
    </lineage>
</organism>
<evidence type="ECO:0000313" key="2">
    <source>
        <dbReference type="Proteomes" id="UP000324800"/>
    </source>
</evidence>
<accession>A0A5J4UL68</accession>
<name>A0A5J4UL68_9EUKA</name>
<comment type="caution">
    <text evidence="1">The sequence shown here is derived from an EMBL/GenBank/DDBJ whole genome shotgun (WGS) entry which is preliminary data.</text>
</comment>
<dbReference type="Proteomes" id="UP000324800">
    <property type="component" value="Unassembled WGS sequence"/>
</dbReference>